<gene>
    <name evidence="2" type="ORF">JO391_06855</name>
</gene>
<reference evidence="2" key="1">
    <citation type="submission" date="2021-02" db="EMBL/GenBank/DDBJ databases">
        <title>Rhodobacter shimadae sp. nov., an aerobic anoxygenic phototrophic bacterium isolated from a hot spring.</title>
        <authorList>
            <person name="Muramatsu S."/>
            <person name="Haruta S."/>
            <person name="Hirose S."/>
            <person name="Hanada S."/>
        </authorList>
    </citation>
    <scope>NUCLEOTIDE SEQUENCE</scope>
    <source>
        <strain evidence="2">N10</strain>
    </source>
</reference>
<dbReference type="RefSeq" id="WP_220663625.1">
    <property type="nucleotide sequence ID" value="NZ_CP069370.1"/>
</dbReference>
<evidence type="ECO:0000256" key="1">
    <source>
        <dbReference type="SAM" id="MobiDB-lite"/>
    </source>
</evidence>
<keyword evidence="3" id="KW-1185">Reference proteome</keyword>
<dbReference type="Proteomes" id="UP000826300">
    <property type="component" value="Chromosome"/>
</dbReference>
<proteinExistence type="predicted"/>
<sequence length="131" mass="14077">MAIGTLLGGRFDWGGENSPEKTPLVTPEEQGGWLDFLKGDDDEEDDDAPATGGGLSGWWDNLTSGVKGAVERNYVDGLLTSALEGDEFAGYDLANYKVTNAGREFSLTDTGKKWLAIAAFGAVALWIMQKR</sequence>
<dbReference type="KEGG" id="nsm:JO391_06855"/>
<feature type="region of interest" description="Disordered" evidence="1">
    <location>
        <begin position="1"/>
        <end position="55"/>
    </location>
</feature>
<dbReference type="EMBL" id="CP069370">
    <property type="protein sequence ID" value="QYZ71218.1"/>
    <property type="molecule type" value="Genomic_DNA"/>
</dbReference>
<name>A0A8G1EEF0_9RHOB</name>
<organism evidence="2 3">
    <name type="scientific">Neotabrizicola shimadae</name>
    <dbReference type="NCBI Taxonomy" id="2807096"/>
    <lineage>
        <taxon>Bacteria</taxon>
        <taxon>Pseudomonadati</taxon>
        <taxon>Pseudomonadota</taxon>
        <taxon>Alphaproteobacteria</taxon>
        <taxon>Rhodobacterales</taxon>
        <taxon>Paracoccaceae</taxon>
        <taxon>Neotabrizicola</taxon>
    </lineage>
</organism>
<evidence type="ECO:0000313" key="3">
    <source>
        <dbReference type="Proteomes" id="UP000826300"/>
    </source>
</evidence>
<evidence type="ECO:0000313" key="2">
    <source>
        <dbReference type="EMBL" id="QYZ71218.1"/>
    </source>
</evidence>
<accession>A0A8G1EEF0</accession>
<dbReference type="AlphaFoldDB" id="A0A8G1EEF0"/>
<protein>
    <submittedName>
        <fullName evidence="2">Uncharacterized protein</fullName>
    </submittedName>
</protein>